<keyword evidence="3" id="KW-1185">Reference proteome</keyword>
<evidence type="ECO:0000256" key="1">
    <source>
        <dbReference type="SAM" id="MobiDB-lite"/>
    </source>
</evidence>
<feature type="region of interest" description="Disordered" evidence="1">
    <location>
        <begin position="1"/>
        <end position="28"/>
    </location>
</feature>
<accession>A0A4C1Z8A0</accession>
<dbReference type="Proteomes" id="UP000299102">
    <property type="component" value="Unassembled WGS sequence"/>
</dbReference>
<evidence type="ECO:0000313" key="3">
    <source>
        <dbReference type="Proteomes" id="UP000299102"/>
    </source>
</evidence>
<reference evidence="2 3" key="1">
    <citation type="journal article" date="2019" name="Commun. Biol.">
        <title>The bagworm genome reveals a unique fibroin gene that provides high tensile strength.</title>
        <authorList>
            <person name="Kono N."/>
            <person name="Nakamura H."/>
            <person name="Ohtoshi R."/>
            <person name="Tomita M."/>
            <person name="Numata K."/>
            <person name="Arakawa K."/>
        </authorList>
    </citation>
    <scope>NUCLEOTIDE SEQUENCE [LARGE SCALE GENOMIC DNA]</scope>
</reference>
<sequence length="97" mass="11176">MRAGSETRKEAKDKENSVTLRGRAAGMENMSAEEITMERRARRRRGTREGRLISKVDNRFNVQNLLYVNEYVARLRVDVQPPIDIRNPRALTALSAF</sequence>
<organism evidence="2 3">
    <name type="scientific">Eumeta variegata</name>
    <name type="common">Bagworm moth</name>
    <name type="synonym">Eumeta japonica</name>
    <dbReference type="NCBI Taxonomy" id="151549"/>
    <lineage>
        <taxon>Eukaryota</taxon>
        <taxon>Metazoa</taxon>
        <taxon>Ecdysozoa</taxon>
        <taxon>Arthropoda</taxon>
        <taxon>Hexapoda</taxon>
        <taxon>Insecta</taxon>
        <taxon>Pterygota</taxon>
        <taxon>Neoptera</taxon>
        <taxon>Endopterygota</taxon>
        <taxon>Lepidoptera</taxon>
        <taxon>Glossata</taxon>
        <taxon>Ditrysia</taxon>
        <taxon>Tineoidea</taxon>
        <taxon>Psychidae</taxon>
        <taxon>Oiketicinae</taxon>
        <taxon>Eumeta</taxon>
    </lineage>
</organism>
<protein>
    <submittedName>
        <fullName evidence="2">Uncharacterized protein</fullName>
    </submittedName>
</protein>
<evidence type="ECO:0000313" key="2">
    <source>
        <dbReference type="EMBL" id="GBP83334.1"/>
    </source>
</evidence>
<dbReference type="EMBL" id="BGZK01001615">
    <property type="protein sequence ID" value="GBP83334.1"/>
    <property type="molecule type" value="Genomic_DNA"/>
</dbReference>
<comment type="caution">
    <text evidence="2">The sequence shown here is derived from an EMBL/GenBank/DDBJ whole genome shotgun (WGS) entry which is preliminary data.</text>
</comment>
<feature type="compositionally biased region" description="Basic and acidic residues" evidence="1">
    <location>
        <begin position="1"/>
        <end position="16"/>
    </location>
</feature>
<name>A0A4C1Z8A0_EUMVA</name>
<gene>
    <name evidence="2" type="ORF">EVAR_54351_1</name>
</gene>
<proteinExistence type="predicted"/>
<dbReference type="AlphaFoldDB" id="A0A4C1Z8A0"/>